<dbReference type="GO" id="GO:0022857">
    <property type="term" value="F:transmembrane transporter activity"/>
    <property type="evidence" value="ECO:0007669"/>
    <property type="project" value="InterPro"/>
</dbReference>
<feature type="transmembrane region" description="Helical" evidence="7">
    <location>
        <begin position="173"/>
        <end position="193"/>
    </location>
</feature>
<name>A0A2T2X2V7_SULTH</name>
<evidence type="ECO:0000313" key="9">
    <source>
        <dbReference type="Proteomes" id="UP000242705"/>
    </source>
</evidence>
<feature type="transmembrane region" description="Helical" evidence="7">
    <location>
        <begin position="451"/>
        <end position="471"/>
    </location>
</feature>
<keyword evidence="3" id="KW-0813">Transport</keyword>
<comment type="similarity">
    <text evidence="2">Belongs to the sodium:solute symporter (SSF) (TC 2.A.21) family.</text>
</comment>
<evidence type="ECO:0000256" key="7">
    <source>
        <dbReference type="SAM" id="Phobius"/>
    </source>
</evidence>
<dbReference type="InterPro" id="IPR001734">
    <property type="entry name" value="Na/solute_symporter"/>
</dbReference>
<evidence type="ECO:0000313" key="8">
    <source>
        <dbReference type="EMBL" id="PSR28788.1"/>
    </source>
</evidence>
<feature type="transmembrane region" description="Helical" evidence="7">
    <location>
        <begin position="142"/>
        <end position="161"/>
    </location>
</feature>
<feature type="transmembrane region" description="Helical" evidence="7">
    <location>
        <begin position="339"/>
        <end position="358"/>
    </location>
</feature>
<organism evidence="8 9">
    <name type="scientific">Sulfobacillus thermosulfidooxidans</name>
    <dbReference type="NCBI Taxonomy" id="28034"/>
    <lineage>
        <taxon>Bacteria</taxon>
        <taxon>Bacillati</taxon>
        <taxon>Bacillota</taxon>
        <taxon>Clostridia</taxon>
        <taxon>Eubacteriales</taxon>
        <taxon>Clostridiales Family XVII. Incertae Sedis</taxon>
        <taxon>Sulfobacillus</taxon>
    </lineage>
</organism>
<feature type="transmembrane region" description="Helical" evidence="7">
    <location>
        <begin position="111"/>
        <end position="136"/>
    </location>
</feature>
<evidence type="ECO:0000256" key="3">
    <source>
        <dbReference type="ARBA" id="ARBA00022448"/>
    </source>
</evidence>
<evidence type="ECO:0000256" key="5">
    <source>
        <dbReference type="ARBA" id="ARBA00022989"/>
    </source>
</evidence>
<dbReference type="InterPro" id="IPR038377">
    <property type="entry name" value="Na/Glc_symporter_sf"/>
</dbReference>
<dbReference type="GO" id="GO:0005886">
    <property type="term" value="C:plasma membrane"/>
    <property type="evidence" value="ECO:0007669"/>
    <property type="project" value="TreeGrafter"/>
</dbReference>
<evidence type="ECO:0000256" key="4">
    <source>
        <dbReference type="ARBA" id="ARBA00022692"/>
    </source>
</evidence>
<evidence type="ECO:0000256" key="6">
    <source>
        <dbReference type="ARBA" id="ARBA00023136"/>
    </source>
</evidence>
<evidence type="ECO:0000256" key="2">
    <source>
        <dbReference type="ARBA" id="ARBA00006434"/>
    </source>
</evidence>
<sequence length="516" mass="56742">MVIIALLVGYMGFIVLLGKHKTATSVTAFQNGNHQLGFWTILIMVTALWSSSLIVVEIDAAYQYGVSALWYGVSVALMSVLVSLLMPWFHQHAYISNSDLLGRTFGRGVRRLSGMVIGGTFPIFALSNALAAAIFLQTALSWPLWLSLSVTTLLLIVTIQFAGMLSLAQMQGFNLFMVMIGIVYAIHTMAHPLPHPKMVMPPRFWHLWGVGHGIVAVWFGMNILNVVCAQAEIQTLAAARHIRHAKWATWLSTLWLLVIIVISTWLGVMTRLLTPNPHMDGTDGLEAFFHIVLAHSSPLWVALLGMSMWSLAIMWCGPLLFSGAISMTHDVMGQFHSLSWLRIGLIVEGVIMVLYGLWRPGELAWWRVFGLTLRNAAVVGPTLVVLLWKDTFPRKAVLLAIASGIGTGLGLNALTGFSATHFVWGINPMWSAATITMVVLATARLLHQRQLLGAILGVALWGLLTVLLIRYGSAANLLGILLLFSGLLFMGYAWLLTRRPDAELKLYPLSKSVESD</sequence>
<feature type="transmembrane region" description="Helical" evidence="7">
    <location>
        <begin position="205"/>
        <end position="227"/>
    </location>
</feature>
<dbReference type="AlphaFoldDB" id="A0A2T2X2V7"/>
<comment type="subcellular location">
    <subcellularLocation>
        <location evidence="1">Membrane</location>
        <topology evidence="1">Multi-pass membrane protein</topology>
    </subcellularLocation>
</comment>
<keyword evidence="6 7" id="KW-0472">Membrane</keyword>
<dbReference type="PROSITE" id="PS50283">
    <property type="entry name" value="NA_SOLUT_SYMP_3"/>
    <property type="match status" value="1"/>
</dbReference>
<keyword evidence="5 7" id="KW-1133">Transmembrane helix</keyword>
<feature type="transmembrane region" description="Helical" evidence="7">
    <location>
        <begin position="364"/>
        <end position="388"/>
    </location>
</feature>
<protein>
    <recommendedName>
        <fullName evidence="10">Solute:Na+ symporter, SSS family</fullName>
    </recommendedName>
</protein>
<feature type="transmembrane region" description="Helical" evidence="7">
    <location>
        <begin position="477"/>
        <end position="496"/>
    </location>
</feature>
<gene>
    <name evidence="8" type="ORF">C7B47_03970</name>
</gene>
<dbReference type="InterPro" id="IPR050277">
    <property type="entry name" value="Sodium:Solute_Symporter"/>
</dbReference>
<evidence type="ECO:0008006" key="10">
    <source>
        <dbReference type="Google" id="ProtNLM"/>
    </source>
</evidence>
<feature type="transmembrane region" description="Helical" evidence="7">
    <location>
        <begin position="397"/>
        <end position="417"/>
    </location>
</feature>
<feature type="transmembrane region" description="Helical" evidence="7">
    <location>
        <begin position="429"/>
        <end position="446"/>
    </location>
</feature>
<feature type="transmembrane region" description="Helical" evidence="7">
    <location>
        <begin position="299"/>
        <end position="327"/>
    </location>
</feature>
<dbReference type="Gene3D" id="1.20.1730.10">
    <property type="entry name" value="Sodium/glucose cotransporter"/>
    <property type="match status" value="1"/>
</dbReference>
<evidence type="ECO:0000256" key="1">
    <source>
        <dbReference type="ARBA" id="ARBA00004141"/>
    </source>
</evidence>
<dbReference type="PANTHER" id="PTHR48086:SF7">
    <property type="entry name" value="SODIUM-SOLUTE SYMPORTER-RELATED"/>
    <property type="match status" value="1"/>
</dbReference>
<feature type="transmembrane region" description="Helical" evidence="7">
    <location>
        <begin position="68"/>
        <end position="90"/>
    </location>
</feature>
<feature type="transmembrane region" description="Helical" evidence="7">
    <location>
        <begin position="36"/>
        <end position="56"/>
    </location>
</feature>
<dbReference type="PANTHER" id="PTHR48086">
    <property type="entry name" value="SODIUM/PROLINE SYMPORTER-RELATED"/>
    <property type="match status" value="1"/>
</dbReference>
<dbReference type="Proteomes" id="UP000242705">
    <property type="component" value="Unassembled WGS sequence"/>
</dbReference>
<keyword evidence="4 7" id="KW-0812">Transmembrane</keyword>
<reference evidence="8 9" key="1">
    <citation type="journal article" date="2014" name="BMC Genomics">
        <title>Comparison of environmental and isolate Sulfobacillus genomes reveals diverse carbon, sulfur, nitrogen, and hydrogen metabolisms.</title>
        <authorList>
            <person name="Justice N.B."/>
            <person name="Norman A."/>
            <person name="Brown C.T."/>
            <person name="Singh A."/>
            <person name="Thomas B.C."/>
            <person name="Banfield J.F."/>
        </authorList>
    </citation>
    <scope>NUCLEOTIDE SEQUENCE [LARGE SCALE GENOMIC DNA]</scope>
    <source>
        <strain evidence="8">AMDSBA5</strain>
    </source>
</reference>
<comment type="caution">
    <text evidence="8">The sequence shown here is derived from an EMBL/GenBank/DDBJ whole genome shotgun (WGS) entry which is preliminary data.</text>
</comment>
<proteinExistence type="inferred from homology"/>
<feature type="transmembrane region" description="Helical" evidence="7">
    <location>
        <begin position="247"/>
        <end position="268"/>
    </location>
</feature>
<dbReference type="EMBL" id="PXYX01000005">
    <property type="protein sequence ID" value="PSR28788.1"/>
    <property type="molecule type" value="Genomic_DNA"/>
</dbReference>
<accession>A0A2T2X2V7</accession>